<feature type="DNA-binding region" evidence="10">
    <location>
        <begin position="65"/>
        <end position="88"/>
    </location>
</feature>
<evidence type="ECO:0000313" key="12">
    <source>
        <dbReference type="Proteomes" id="UP000261875"/>
    </source>
</evidence>
<dbReference type="GO" id="GO:0005737">
    <property type="term" value="C:cytoplasm"/>
    <property type="evidence" value="ECO:0007669"/>
    <property type="project" value="UniProtKB-SubCell"/>
</dbReference>
<protein>
    <recommendedName>
        <fullName evidence="3 10">Trp operon repressor</fullName>
    </recommendedName>
</protein>
<dbReference type="Pfam" id="PF01371">
    <property type="entry name" value="Trp_repressor"/>
    <property type="match status" value="1"/>
</dbReference>
<comment type="function">
    <text evidence="9 10">This protein is an aporepressor. When complexed with L-tryptophan it binds the operator region of the trp operon (5'-ACTAGT-'3') and prevents the initiation of transcription. The complex also regulates trp repressor biosynthesis by binding to its regulatory region.</text>
</comment>
<keyword evidence="5 10" id="KW-0678">Repressor</keyword>
<dbReference type="EMBL" id="CP021659">
    <property type="protein sequence ID" value="AWK13835.1"/>
    <property type="molecule type" value="Genomic_DNA"/>
</dbReference>
<accession>A0A2U8I6N8</accession>
<dbReference type="InterPro" id="IPR013335">
    <property type="entry name" value="Trp_repress_bac"/>
</dbReference>
<dbReference type="RefSeq" id="WP_072550341.1">
    <property type="nucleotide sequence ID" value="NZ_CP021659.1"/>
</dbReference>
<keyword evidence="8 10" id="KW-0804">Transcription</keyword>
<dbReference type="PIRSF" id="PIRSF003196">
    <property type="entry name" value="Trp_repressor"/>
    <property type="match status" value="1"/>
</dbReference>
<dbReference type="Gene3D" id="1.10.1270.10">
    <property type="entry name" value="TrpR-like"/>
    <property type="match status" value="1"/>
</dbReference>
<dbReference type="InterPro" id="IPR000831">
    <property type="entry name" value="Trp_repress"/>
</dbReference>
<keyword evidence="12" id="KW-1185">Reference proteome</keyword>
<dbReference type="GO" id="GO:0045892">
    <property type="term" value="P:negative regulation of DNA-templated transcription"/>
    <property type="evidence" value="ECO:0007669"/>
    <property type="project" value="UniProtKB-UniRule"/>
</dbReference>
<dbReference type="InterPro" id="IPR010921">
    <property type="entry name" value="Trp_repressor/repl_initiator"/>
</dbReference>
<keyword evidence="7 10" id="KW-0238">DNA-binding</keyword>
<dbReference type="KEGG" id="fsm:CCS41_04065"/>
<proteinExistence type="inferred from homology"/>
<evidence type="ECO:0000256" key="3">
    <source>
        <dbReference type="ARBA" id="ARBA00020177"/>
    </source>
</evidence>
<gene>
    <name evidence="10" type="primary">trpR</name>
    <name evidence="11" type="ORF">CCS41_04065</name>
</gene>
<dbReference type="PANTHER" id="PTHR38025:SF1">
    <property type="entry name" value="TRP OPERON REPRESSOR"/>
    <property type="match status" value="1"/>
</dbReference>
<sequence>MMQTGPRSSPGEDKNWVDFVTLLKHAVQQDCHQALLELMLTEDERAALGTRVRIIGELINGDLSQRELKDQLGAGIATITRGSHSLKAASSELKEWLAIHLL</sequence>
<comment type="subcellular location">
    <subcellularLocation>
        <location evidence="1 10">Cytoplasm</location>
    </subcellularLocation>
</comment>
<dbReference type="OrthoDB" id="5704033at2"/>
<keyword evidence="4 10" id="KW-0963">Cytoplasm</keyword>
<name>A0A2U8I6N8_9GAMM</name>
<reference evidence="11 12" key="1">
    <citation type="submission" date="2017-05" db="EMBL/GenBank/DDBJ databases">
        <title>Genome sequence of Candidatus Fukatsuia symbiotica and Candidatus Hamiltonella defensa from Acyrthosiphon pisum strain 5D.</title>
        <authorList>
            <person name="Patel V.A."/>
            <person name="Chevignon G."/>
            <person name="Russell J.A."/>
            <person name="Oliver K.M."/>
        </authorList>
    </citation>
    <scope>NUCLEOTIDE SEQUENCE [LARGE SCALE GENOMIC DNA]</scope>
    <source>
        <strain evidence="11 12">5D</strain>
    </source>
</reference>
<keyword evidence="6 10" id="KW-0805">Transcription regulation</keyword>
<evidence type="ECO:0000256" key="7">
    <source>
        <dbReference type="ARBA" id="ARBA00023125"/>
    </source>
</evidence>
<dbReference type="InterPro" id="IPR038116">
    <property type="entry name" value="TrpR-like_sf"/>
</dbReference>
<evidence type="ECO:0000256" key="8">
    <source>
        <dbReference type="ARBA" id="ARBA00023163"/>
    </source>
</evidence>
<evidence type="ECO:0000256" key="10">
    <source>
        <dbReference type="HAMAP-Rule" id="MF_00475"/>
    </source>
</evidence>
<comment type="similarity">
    <text evidence="2 10">Belongs to the TrpR family.</text>
</comment>
<dbReference type="Proteomes" id="UP000261875">
    <property type="component" value="Chromosome"/>
</dbReference>
<dbReference type="NCBIfam" id="TIGR01321">
    <property type="entry name" value="TrpR"/>
    <property type="match status" value="1"/>
</dbReference>
<dbReference type="AlphaFoldDB" id="A0A2U8I6N8"/>
<evidence type="ECO:0000256" key="4">
    <source>
        <dbReference type="ARBA" id="ARBA00022490"/>
    </source>
</evidence>
<evidence type="ECO:0000256" key="5">
    <source>
        <dbReference type="ARBA" id="ARBA00022491"/>
    </source>
</evidence>
<evidence type="ECO:0000256" key="1">
    <source>
        <dbReference type="ARBA" id="ARBA00004496"/>
    </source>
</evidence>
<dbReference type="PANTHER" id="PTHR38025">
    <property type="entry name" value="TRP OPERON REPRESSOR"/>
    <property type="match status" value="1"/>
</dbReference>
<organism evidence="11 12">
    <name type="scientific">Candidatus Fukatsuia symbiotica</name>
    <dbReference type="NCBI Taxonomy" id="1878942"/>
    <lineage>
        <taxon>Bacteria</taxon>
        <taxon>Pseudomonadati</taxon>
        <taxon>Pseudomonadota</taxon>
        <taxon>Gammaproteobacteria</taxon>
        <taxon>Enterobacterales</taxon>
        <taxon>Yersiniaceae</taxon>
        <taxon>Candidatus Fukatsuia</taxon>
    </lineage>
</organism>
<evidence type="ECO:0000256" key="2">
    <source>
        <dbReference type="ARBA" id="ARBA00007027"/>
    </source>
</evidence>
<evidence type="ECO:0000256" key="9">
    <source>
        <dbReference type="ARBA" id="ARBA00025375"/>
    </source>
</evidence>
<dbReference type="HAMAP" id="MF_00475">
    <property type="entry name" value="Trp_repressor"/>
    <property type="match status" value="1"/>
</dbReference>
<comment type="subunit">
    <text evidence="10">Homodimer.</text>
</comment>
<dbReference type="SUPFAM" id="SSF48295">
    <property type="entry name" value="TrpR-like"/>
    <property type="match status" value="1"/>
</dbReference>
<dbReference type="GO" id="GO:0003700">
    <property type="term" value="F:DNA-binding transcription factor activity"/>
    <property type="evidence" value="ECO:0007669"/>
    <property type="project" value="UniProtKB-UniRule"/>
</dbReference>
<dbReference type="GO" id="GO:0043565">
    <property type="term" value="F:sequence-specific DNA binding"/>
    <property type="evidence" value="ECO:0007669"/>
    <property type="project" value="UniProtKB-UniRule"/>
</dbReference>
<dbReference type="STRING" id="1878942.GCA_900128755_00612"/>
<evidence type="ECO:0000313" key="11">
    <source>
        <dbReference type="EMBL" id="AWK13835.1"/>
    </source>
</evidence>
<evidence type="ECO:0000256" key="6">
    <source>
        <dbReference type="ARBA" id="ARBA00023015"/>
    </source>
</evidence>